<dbReference type="Gene3D" id="3.20.20.300">
    <property type="entry name" value="Glycoside hydrolase, family 3, N-terminal domain"/>
    <property type="match status" value="1"/>
</dbReference>
<dbReference type="PANTHER" id="PTHR30620:SF16">
    <property type="entry name" value="LYSOSOMAL BETA GLUCOSIDASE"/>
    <property type="match status" value="1"/>
</dbReference>
<evidence type="ECO:0000256" key="4">
    <source>
        <dbReference type="ARBA" id="ARBA00022729"/>
    </source>
</evidence>
<dbReference type="InterPro" id="IPR001764">
    <property type="entry name" value="Glyco_hydro_3_N"/>
</dbReference>
<dbReference type="EMBL" id="LSSL01007783">
    <property type="protein sequence ID" value="OLY77587.1"/>
    <property type="molecule type" value="Genomic_DNA"/>
</dbReference>
<evidence type="ECO:0000256" key="5">
    <source>
        <dbReference type="ARBA" id="ARBA00022801"/>
    </source>
</evidence>
<keyword evidence="10" id="KW-1185">Reference proteome</keyword>
<sequence>MSRNYSILYLLTSLLAFPLSGAQPSLLSAANFKKPEIEVVGPRTQGGVVCLPDYFPLQDFDPMRPKSVVSYNLTQYDESVTVGPSDTFDSDVLELVQSLTLAEKVGQMTQTHVLFYVGCDGNLNVTAIEAAFRDQKIGFLFGGVSDFMGRFAFLSPQRFANITNTIQQIAISVGSKIPYMQGSDSIHGANFVKGATMFPAPVNAAATFNPIHAFNNGRIGSKDSRSAGIHWAYAPQADLNTQKLWSRNFENFGEDPYLSSVMIEHAVKGFQGNYKLDRARVAATFKHFIGYTTPINGKDQEPRYIPMNHLLEYHVPSFKSAIDAGAATGMEAYGALNGQDTISSSLLLTTLLRDKLGFKGLMTSDNREIFAQFNQHFTAFSYLDATFQTFNNTSIDVSMNFDVNNTVSTLIELVETGKVPMDRLDLSVSRILQLKKDLGLFENPFSDPSLIDTVGSPQDVELSRNSARESLILLKNNDNVLPLSPKEKILYVGANFNSTRYITGAWNVHFDGPSDLEGDAVYDGHSDTILLGIQSITGTAPNWIPGYSIDGIASTGYETIVREARKADKVVFFFGEVPATESFGNIDTLRMAHDQYDIVNKVYEHTKTPIILVLAQNHPYSLGELSSAADAIINANLPGAYGGLPVAEILFGKISPSGRQPYTYPKLDYQAAVTYYTPIWNEYDPEFAFGQGMGYNNITYSNITVSAFELGLNSSPITVTVTATNNGQLDQLEPVLMYTTQKIRRGYSPEHYRLRAFDKKLITPGSSETFSFNLTAQEMQFYDIDSNLVYEVGPVDITINAFNENSVVASITLV</sequence>
<dbReference type="EC" id="3.2.1.21" evidence="3"/>
<evidence type="ECO:0000256" key="6">
    <source>
        <dbReference type="ARBA" id="ARBA00023295"/>
    </source>
</evidence>
<dbReference type="Pfam" id="PF00933">
    <property type="entry name" value="Glyco_hydro_3"/>
    <property type="match status" value="1"/>
</dbReference>
<evidence type="ECO:0000313" key="9">
    <source>
        <dbReference type="EMBL" id="OLY77587.1"/>
    </source>
</evidence>
<dbReference type="InterPro" id="IPR002772">
    <property type="entry name" value="Glyco_hydro_3_C"/>
</dbReference>
<dbReference type="SUPFAM" id="SSF51445">
    <property type="entry name" value="(Trans)glycosidases"/>
    <property type="match status" value="1"/>
</dbReference>
<keyword evidence="4 7" id="KW-0732">Signal</keyword>
<comment type="caution">
    <text evidence="9">The sequence shown here is derived from an EMBL/GenBank/DDBJ whole genome shotgun (WGS) entry which is preliminary data.</text>
</comment>
<dbReference type="InterPro" id="IPR051915">
    <property type="entry name" value="Cellulose_Degrad_GH3"/>
</dbReference>
<dbReference type="Proteomes" id="UP000187455">
    <property type="component" value="Unassembled WGS sequence"/>
</dbReference>
<dbReference type="InterPro" id="IPR013783">
    <property type="entry name" value="Ig-like_fold"/>
</dbReference>
<dbReference type="PANTHER" id="PTHR30620">
    <property type="entry name" value="PERIPLASMIC BETA-GLUCOSIDASE-RELATED"/>
    <property type="match status" value="1"/>
</dbReference>
<keyword evidence="5" id="KW-0378">Hydrolase</keyword>
<proteinExistence type="inferred from homology"/>
<dbReference type="InterPro" id="IPR036962">
    <property type="entry name" value="Glyco_hydro_3_N_sf"/>
</dbReference>
<organism evidence="9 10">
    <name type="scientific">Smittium mucronatum</name>
    <dbReference type="NCBI Taxonomy" id="133383"/>
    <lineage>
        <taxon>Eukaryota</taxon>
        <taxon>Fungi</taxon>
        <taxon>Fungi incertae sedis</taxon>
        <taxon>Zoopagomycota</taxon>
        <taxon>Kickxellomycotina</taxon>
        <taxon>Harpellomycetes</taxon>
        <taxon>Harpellales</taxon>
        <taxon>Legeriomycetaceae</taxon>
        <taxon>Smittium</taxon>
    </lineage>
</organism>
<comment type="catalytic activity">
    <reaction evidence="1">
        <text>Hydrolysis of terminal, non-reducing beta-D-glucosyl residues with release of beta-D-glucose.</text>
        <dbReference type="EC" id="3.2.1.21"/>
    </reaction>
</comment>
<dbReference type="InterPro" id="IPR036881">
    <property type="entry name" value="Glyco_hydro_3_C_sf"/>
</dbReference>
<gene>
    <name evidence="9" type="ORF">AYI68_g8377</name>
</gene>
<evidence type="ECO:0000256" key="3">
    <source>
        <dbReference type="ARBA" id="ARBA00012744"/>
    </source>
</evidence>
<evidence type="ECO:0000313" key="10">
    <source>
        <dbReference type="Proteomes" id="UP000187455"/>
    </source>
</evidence>
<name>A0A1R0GL26_9FUNG</name>
<dbReference type="Gene3D" id="3.40.50.1700">
    <property type="entry name" value="Glycoside hydrolase family 3 C-terminal domain"/>
    <property type="match status" value="1"/>
</dbReference>
<dbReference type="OrthoDB" id="416222at2759"/>
<dbReference type="PRINTS" id="PR00133">
    <property type="entry name" value="GLHYDRLASE3"/>
</dbReference>
<feature type="domain" description="Fibronectin type III-like" evidence="8">
    <location>
        <begin position="733"/>
        <end position="803"/>
    </location>
</feature>
<protein>
    <recommendedName>
        <fullName evidence="3">beta-glucosidase</fullName>
        <ecNumber evidence="3">3.2.1.21</ecNumber>
    </recommendedName>
</protein>
<dbReference type="InterPro" id="IPR026891">
    <property type="entry name" value="Fn3-like"/>
</dbReference>
<comment type="similarity">
    <text evidence="2">Belongs to the glycosyl hydrolase 3 family.</text>
</comment>
<dbReference type="SUPFAM" id="SSF52279">
    <property type="entry name" value="Beta-D-glucan exohydrolase, C-terminal domain"/>
    <property type="match status" value="1"/>
</dbReference>
<evidence type="ECO:0000256" key="7">
    <source>
        <dbReference type="SAM" id="SignalP"/>
    </source>
</evidence>
<keyword evidence="6" id="KW-0326">Glycosidase</keyword>
<evidence type="ECO:0000259" key="8">
    <source>
        <dbReference type="SMART" id="SM01217"/>
    </source>
</evidence>
<evidence type="ECO:0000256" key="2">
    <source>
        <dbReference type="ARBA" id="ARBA00005336"/>
    </source>
</evidence>
<dbReference type="Pfam" id="PF01915">
    <property type="entry name" value="Glyco_hydro_3_C"/>
    <property type="match status" value="1"/>
</dbReference>
<accession>A0A1R0GL26</accession>
<dbReference type="GO" id="GO:0009251">
    <property type="term" value="P:glucan catabolic process"/>
    <property type="evidence" value="ECO:0007669"/>
    <property type="project" value="TreeGrafter"/>
</dbReference>
<feature type="chain" id="PRO_5012932308" description="beta-glucosidase" evidence="7">
    <location>
        <begin position="23"/>
        <end position="814"/>
    </location>
</feature>
<dbReference type="InterPro" id="IPR017853">
    <property type="entry name" value="GH"/>
</dbReference>
<dbReference type="Gene3D" id="2.60.40.10">
    <property type="entry name" value="Immunoglobulins"/>
    <property type="match status" value="1"/>
</dbReference>
<evidence type="ECO:0000256" key="1">
    <source>
        <dbReference type="ARBA" id="ARBA00000448"/>
    </source>
</evidence>
<dbReference type="GO" id="GO:0008422">
    <property type="term" value="F:beta-glucosidase activity"/>
    <property type="evidence" value="ECO:0007669"/>
    <property type="project" value="UniProtKB-EC"/>
</dbReference>
<dbReference type="AlphaFoldDB" id="A0A1R0GL26"/>
<dbReference type="STRING" id="133383.A0A1R0GL26"/>
<dbReference type="Pfam" id="PF14310">
    <property type="entry name" value="Fn3-like"/>
    <property type="match status" value="1"/>
</dbReference>
<reference evidence="9 10" key="1">
    <citation type="journal article" date="2016" name="Mol. Biol. Evol.">
        <title>Genome-Wide Survey of Gut Fungi (Harpellales) Reveals the First Horizontally Transferred Ubiquitin Gene from a Mosquito Host.</title>
        <authorList>
            <person name="Wang Y."/>
            <person name="White M.M."/>
            <person name="Kvist S."/>
            <person name="Moncalvo J.M."/>
        </authorList>
    </citation>
    <scope>NUCLEOTIDE SEQUENCE [LARGE SCALE GENOMIC DNA]</scope>
    <source>
        <strain evidence="9 10">ALG-7-W6</strain>
    </source>
</reference>
<feature type="signal peptide" evidence="7">
    <location>
        <begin position="1"/>
        <end position="22"/>
    </location>
</feature>
<dbReference type="SMART" id="SM01217">
    <property type="entry name" value="Fn3_like"/>
    <property type="match status" value="1"/>
</dbReference>